<dbReference type="Proteomes" id="UP000289758">
    <property type="component" value="Unassembled WGS sequence"/>
</dbReference>
<protein>
    <submittedName>
        <fullName evidence="1">Uncharacterized protein</fullName>
    </submittedName>
</protein>
<dbReference type="EMBL" id="PDKK01000002">
    <property type="protein sequence ID" value="RXK07583.1"/>
    <property type="molecule type" value="Genomic_DNA"/>
</dbReference>
<proteinExistence type="predicted"/>
<comment type="caution">
    <text evidence="1">The sequence shown here is derived from an EMBL/GenBank/DDBJ whole genome shotgun (WGS) entry which is preliminary data.</text>
</comment>
<keyword evidence="2" id="KW-1185">Reference proteome</keyword>
<accession>A0A4Q1AN85</accession>
<sequence>MSITENDLYEKDYLDIDNLQGNTNGVGSTFGDVYGYIGNGSDIAAVFNSDPVIGKTLGYFSNKVAIIDAIDSGINGRYNGFMSSVAGTFSGASAVMLVSSLFPQSKIFKLISLGIGYEVGTFTKETFLNKEYRKLEFDPYDTQTHKFENGNWYEKSDNGSLTLKIGVG</sequence>
<dbReference type="RefSeq" id="WP_129086466.1">
    <property type="nucleotide sequence ID" value="NZ_CP053836.1"/>
</dbReference>
<organism evidence="1 2">
    <name type="scientific">Halarcobacter ebronensis</name>
    <dbReference type="NCBI Taxonomy" id="1462615"/>
    <lineage>
        <taxon>Bacteria</taxon>
        <taxon>Pseudomonadati</taxon>
        <taxon>Campylobacterota</taxon>
        <taxon>Epsilonproteobacteria</taxon>
        <taxon>Campylobacterales</taxon>
        <taxon>Arcobacteraceae</taxon>
        <taxon>Halarcobacter</taxon>
    </lineage>
</organism>
<gene>
    <name evidence="1" type="ORF">CRV07_03730</name>
</gene>
<reference evidence="1 2" key="1">
    <citation type="submission" date="2017-10" db="EMBL/GenBank/DDBJ databases">
        <title>Genomics of the genus Arcobacter.</title>
        <authorList>
            <person name="Perez-Cataluna A."/>
            <person name="Figueras M.J."/>
        </authorList>
    </citation>
    <scope>NUCLEOTIDE SEQUENCE [LARGE SCALE GENOMIC DNA]</scope>
    <source>
        <strain evidence="1 2">CECT 8441</strain>
    </source>
</reference>
<dbReference type="AlphaFoldDB" id="A0A4Q1AN85"/>
<name>A0A4Q1AN85_9BACT</name>
<evidence type="ECO:0000313" key="1">
    <source>
        <dbReference type="EMBL" id="RXK07583.1"/>
    </source>
</evidence>
<evidence type="ECO:0000313" key="2">
    <source>
        <dbReference type="Proteomes" id="UP000289758"/>
    </source>
</evidence>